<sequence>MYAMLDPSRFTVLVTGATSGFGEAISRRFAAAGARIVACGRRAGRLETLKAELGERCHAFALDVRDAKAVHAAVAGLPAPFHDIDVCVANAGLALGLEPAHQTDFDDWQQMIETNCLGLAATVHAVLPGMVSRGRGHVVTLGSIAGDHPYPGGNVYGATKAFVRLLAQNLRADLAGTGVRATNIEPGLAETEFSLVRFRGDAERADGLYRNADPITAEDVAETVFWATTLPAHLNIVRMEIMPTSQGFGPTVVKRGG</sequence>
<dbReference type="PANTHER" id="PTHR42901">
    <property type="entry name" value="ALCOHOL DEHYDROGENASE"/>
    <property type="match status" value="1"/>
</dbReference>
<evidence type="ECO:0000256" key="1">
    <source>
        <dbReference type="ARBA" id="ARBA00006484"/>
    </source>
</evidence>
<dbReference type="PRINTS" id="PR00081">
    <property type="entry name" value="GDHRDH"/>
</dbReference>
<dbReference type="InterPro" id="IPR002347">
    <property type="entry name" value="SDR_fam"/>
</dbReference>
<organism evidence="4 5">
    <name type="scientific">Blastochloris sulfoviridis</name>
    <dbReference type="NCBI Taxonomy" id="50712"/>
    <lineage>
        <taxon>Bacteria</taxon>
        <taxon>Pseudomonadati</taxon>
        <taxon>Pseudomonadota</taxon>
        <taxon>Alphaproteobacteria</taxon>
        <taxon>Hyphomicrobiales</taxon>
        <taxon>Blastochloridaceae</taxon>
        <taxon>Blastochloris</taxon>
    </lineage>
</organism>
<dbReference type="GO" id="GO:0016616">
    <property type="term" value="F:oxidoreductase activity, acting on the CH-OH group of donors, NAD or NADP as acceptor"/>
    <property type="evidence" value="ECO:0007669"/>
    <property type="project" value="UniProtKB-ARBA"/>
</dbReference>
<dbReference type="EMBL" id="VWPL01000003">
    <property type="protein sequence ID" value="KAA5603079.1"/>
    <property type="molecule type" value="Genomic_DNA"/>
</dbReference>
<evidence type="ECO:0000259" key="3">
    <source>
        <dbReference type="SMART" id="SM00822"/>
    </source>
</evidence>
<comment type="similarity">
    <text evidence="1">Belongs to the short-chain dehydrogenases/reductases (SDR) family.</text>
</comment>
<feature type="domain" description="Ketoreductase" evidence="3">
    <location>
        <begin position="10"/>
        <end position="187"/>
    </location>
</feature>
<comment type="caution">
    <text evidence="4">The sequence shown here is derived from an EMBL/GenBank/DDBJ whole genome shotgun (WGS) entry which is preliminary data.</text>
</comment>
<gene>
    <name evidence="4" type="ORF">F1193_02295</name>
</gene>
<dbReference type="SUPFAM" id="SSF51735">
    <property type="entry name" value="NAD(P)-binding Rossmann-fold domains"/>
    <property type="match status" value="1"/>
</dbReference>
<accession>A0A5M6I5J8</accession>
<dbReference type="Pfam" id="PF00106">
    <property type="entry name" value="adh_short"/>
    <property type="match status" value="1"/>
</dbReference>
<evidence type="ECO:0000313" key="4">
    <source>
        <dbReference type="EMBL" id="KAA5603079.1"/>
    </source>
</evidence>
<dbReference type="Proteomes" id="UP000323886">
    <property type="component" value="Unassembled WGS sequence"/>
</dbReference>
<reference evidence="4 5" key="1">
    <citation type="submission" date="2019-09" db="EMBL/GenBank/DDBJ databases">
        <title>Draft Whole-Genome sequence of Blastochloris sulfoviridis DSM 729.</title>
        <authorList>
            <person name="Meyer T.E."/>
            <person name="Kyndt J.A."/>
        </authorList>
    </citation>
    <scope>NUCLEOTIDE SEQUENCE [LARGE SCALE GENOMIC DNA]</scope>
    <source>
        <strain evidence="4 5">DSM 729</strain>
    </source>
</reference>
<name>A0A5M6I5J8_9HYPH</name>
<dbReference type="AlphaFoldDB" id="A0A5M6I5J8"/>
<dbReference type="OrthoDB" id="658698at2"/>
<dbReference type="FunFam" id="3.40.50.720:FF:000047">
    <property type="entry name" value="NADP-dependent L-serine/L-allo-threonine dehydrogenase"/>
    <property type="match status" value="1"/>
</dbReference>
<dbReference type="InterPro" id="IPR020904">
    <property type="entry name" value="Sc_DH/Rdtase_CS"/>
</dbReference>
<keyword evidence="5" id="KW-1185">Reference proteome</keyword>
<dbReference type="PROSITE" id="PS00061">
    <property type="entry name" value="ADH_SHORT"/>
    <property type="match status" value="1"/>
</dbReference>
<dbReference type="InterPro" id="IPR036291">
    <property type="entry name" value="NAD(P)-bd_dom_sf"/>
</dbReference>
<dbReference type="SMART" id="SM00822">
    <property type="entry name" value="PKS_KR"/>
    <property type="match status" value="1"/>
</dbReference>
<dbReference type="InterPro" id="IPR057326">
    <property type="entry name" value="KR_dom"/>
</dbReference>
<keyword evidence="2" id="KW-0560">Oxidoreductase</keyword>
<protein>
    <submittedName>
        <fullName evidence="4">SDR family NAD(P)-dependent oxidoreductase</fullName>
    </submittedName>
</protein>
<proteinExistence type="inferred from homology"/>
<dbReference type="PANTHER" id="PTHR42901:SF1">
    <property type="entry name" value="ALCOHOL DEHYDROGENASE"/>
    <property type="match status" value="1"/>
</dbReference>
<dbReference type="Gene3D" id="3.40.50.720">
    <property type="entry name" value="NAD(P)-binding Rossmann-like Domain"/>
    <property type="match status" value="1"/>
</dbReference>
<dbReference type="RefSeq" id="WP_150096061.1">
    <property type="nucleotide sequence ID" value="NZ_VWPL01000003.1"/>
</dbReference>
<evidence type="ECO:0000313" key="5">
    <source>
        <dbReference type="Proteomes" id="UP000323886"/>
    </source>
</evidence>
<evidence type="ECO:0000256" key="2">
    <source>
        <dbReference type="ARBA" id="ARBA00023002"/>
    </source>
</evidence>